<comment type="similarity">
    <text evidence="1">Belongs to the short-chain dehydrogenases/reductases (SDR) family.</text>
</comment>
<gene>
    <name evidence="4" type="ORF">NW766_007681</name>
</gene>
<dbReference type="InterPro" id="IPR020904">
    <property type="entry name" value="Sc_DH/Rdtase_CS"/>
</dbReference>
<reference evidence="4" key="1">
    <citation type="submission" date="2022-10" db="EMBL/GenBank/DDBJ databases">
        <title>Fusarium specimens isolated from Avocado Roots.</title>
        <authorList>
            <person name="Stajich J."/>
            <person name="Roper C."/>
            <person name="Heimlech-Rivalta G."/>
        </authorList>
    </citation>
    <scope>NUCLEOTIDE SEQUENCE</scope>
    <source>
        <strain evidence="4">CF00143</strain>
    </source>
</reference>
<protein>
    <recommendedName>
        <fullName evidence="6">Oxidoreductase</fullName>
    </recommendedName>
</protein>
<keyword evidence="2" id="KW-0521">NADP</keyword>
<dbReference type="Pfam" id="PF00106">
    <property type="entry name" value="adh_short"/>
    <property type="match status" value="1"/>
</dbReference>
<dbReference type="Gene3D" id="3.40.50.720">
    <property type="entry name" value="NAD(P)-binding Rossmann-like Domain"/>
    <property type="match status" value="1"/>
</dbReference>
<proteinExistence type="inferred from homology"/>
<dbReference type="PROSITE" id="PS00061">
    <property type="entry name" value="ADH_SHORT"/>
    <property type="match status" value="1"/>
</dbReference>
<name>A0A9W8U8X5_9HYPO</name>
<dbReference type="InterPro" id="IPR036291">
    <property type="entry name" value="NAD(P)-bd_dom_sf"/>
</dbReference>
<evidence type="ECO:0000313" key="4">
    <source>
        <dbReference type="EMBL" id="KAJ4011049.1"/>
    </source>
</evidence>
<evidence type="ECO:0008006" key="6">
    <source>
        <dbReference type="Google" id="ProtNLM"/>
    </source>
</evidence>
<dbReference type="PANTHER" id="PTHR24320">
    <property type="entry name" value="RETINOL DEHYDROGENASE"/>
    <property type="match status" value="1"/>
</dbReference>
<dbReference type="EMBL" id="JAPDHF010000011">
    <property type="protein sequence ID" value="KAJ4011049.1"/>
    <property type="molecule type" value="Genomic_DNA"/>
</dbReference>
<dbReference type="SUPFAM" id="SSF51735">
    <property type="entry name" value="NAD(P)-binding Rossmann-fold domains"/>
    <property type="match status" value="1"/>
</dbReference>
<dbReference type="InterPro" id="IPR002347">
    <property type="entry name" value="SDR_fam"/>
</dbReference>
<dbReference type="PANTHER" id="PTHR24320:SF282">
    <property type="entry name" value="WW DOMAIN-CONTAINING OXIDOREDUCTASE"/>
    <property type="match status" value="1"/>
</dbReference>
<dbReference type="Proteomes" id="UP001152130">
    <property type="component" value="Unassembled WGS sequence"/>
</dbReference>
<dbReference type="GO" id="GO:0016491">
    <property type="term" value="F:oxidoreductase activity"/>
    <property type="evidence" value="ECO:0007669"/>
    <property type="project" value="UniProtKB-KW"/>
</dbReference>
<keyword evidence="5" id="KW-1185">Reference proteome</keyword>
<evidence type="ECO:0000256" key="1">
    <source>
        <dbReference type="ARBA" id="ARBA00006484"/>
    </source>
</evidence>
<evidence type="ECO:0000256" key="2">
    <source>
        <dbReference type="ARBA" id="ARBA00022857"/>
    </source>
</evidence>
<sequence length="355" mass="39328">MDAQQWNPHTDMPDMNGKVAVVTGGSSGIGLETVRFLARKGAKVYLTTRSVSRARQTKEKLTKATDIDPCNVQYLVMDLYDPVSITHAVDELKKIEEKLHIFSMLQNTTCMMIADDIEVNNAAASTSSHDLVDGEYEQHMVANHMGPFILINRLLPLLKSAANDPSADVRIVNLSSTASISMLPSNFKFNFDSSTCFKDPVSSYPWQWRLLGRFMFGFDMIRYAVSKAAVVLFTQELQEILQGQNLPITCIAVHPGEVLTEGVLAINNVVVRAIARLSFMTAEQGAYNPLFAATATDIKNDAPKYKGKFLVPVGKLETLNPVAKDKLQAKGLWENSVIEVNKWLTEKKLPLLGAY</sequence>
<accession>A0A9W8U8X5</accession>
<dbReference type="OrthoDB" id="191139at2759"/>
<keyword evidence="3" id="KW-0560">Oxidoreductase</keyword>
<evidence type="ECO:0000256" key="3">
    <source>
        <dbReference type="ARBA" id="ARBA00023002"/>
    </source>
</evidence>
<dbReference type="PRINTS" id="PR00081">
    <property type="entry name" value="GDHRDH"/>
</dbReference>
<dbReference type="AlphaFoldDB" id="A0A9W8U8X5"/>
<organism evidence="4 5">
    <name type="scientific">Fusarium irregulare</name>
    <dbReference type="NCBI Taxonomy" id="2494466"/>
    <lineage>
        <taxon>Eukaryota</taxon>
        <taxon>Fungi</taxon>
        <taxon>Dikarya</taxon>
        <taxon>Ascomycota</taxon>
        <taxon>Pezizomycotina</taxon>
        <taxon>Sordariomycetes</taxon>
        <taxon>Hypocreomycetidae</taxon>
        <taxon>Hypocreales</taxon>
        <taxon>Nectriaceae</taxon>
        <taxon>Fusarium</taxon>
        <taxon>Fusarium incarnatum-equiseti species complex</taxon>
    </lineage>
</organism>
<evidence type="ECO:0000313" key="5">
    <source>
        <dbReference type="Proteomes" id="UP001152130"/>
    </source>
</evidence>
<comment type="caution">
    <text evidence="4">The sequence shown here is derived from an EMBL/GenBank/DDBJ whole genome shotgun (WGS) entry which is preliminary data.</text>
</comment>